<dbReference type="STRING" id="1789224.BFG52_07680"/>
<evidence type="ECO:0000313" key="2">
    <source>
        <dbReference type="Proteomes" id="UP000093391"/>
    </source>
</evidence>
<dbReference type="AlphaFoldDB" id="A0A1B2LZ82"/>
<sequence>MGVGIYAITVQGEAPALHVGAEIGGAKVISIKDISPQLVSAAYLSKQYNLDVKTIRSRLLPINKGTPNKHLYNPEEAERILSLGKQKTGRKRVN</sequence>
<evidence type="ECO:0000313" key="1">
    <source>
        <dbReference type="EMBL" id="AOA58245.1"/>
    </source>
</evidence>
<name>A0A1B2LZ82_9GAMM</name>
<dbReference type="EMBL" id="CP016895">
    <property type="protein sequence ID" value="AOA58245.1"/>
    <property type="molecule type" value="Genomic_DNA"/>
</dbReference>
<keyword evidence="2" id="KW-1185">Reference proteome</keyword>
<dbReference type="RefSeq" id="WP_067554291.1">
    <property type="nucleotide sequence ID" value="NZ_CP016895.1"/>
</dbReference>
<dbReference type="OrthoDB" id="6703405at2"/>
<dbReference type="KEGG" id="ala:BFG52_07680"/>
<accession>A0A1B2LZ82</accession>
<proteinExistence type="predicted"/>
<protein>
    <submittedName>
        <fullName evidence="1">Uncharacterized protein</fullName>
    </submittedName>
</protein>
<gene>
    <name evidence="1" type="ORF">BFG52_07680</name>
</gene>
<organism evidence="1 2">
    <name type="scientific">Acinetobacter larvae</name>
    <dbReference type="NCBI Taxonomy" id="1789224"/>
    <lineage>
        <taxon>Bacteria</taxon>
        <taxon>Pseudomonadati</taxon>
        <taxon>Pseudomonadota</taxon>
        <taxon>Gammaproteobacteria</taxon>
        <taxon>Moraxellales</taxon>
        <taxon>Moraxellaceae</taxon>
        <taxon>Acinetobacter</taxon>
    </lineage>
</organism>
<reference evidence="1 2" key="1">
    <citation type="submission" date="2016-08" db="EMBL/GenBank/DDBJ databases">
        <authorList>
            <person name="Seilhamer J.J."/>
        </authorList>
    </citation>
    <scope>NUCLEOTIDE SEQUENCE [LARGE SCALE GENOMIC DNA]</scope>
    <source>
        <strain evidence="1 2">BRTC-1</strain>
    </source>
</reference>
<dbReference type="Proteomes" id="UP000093391">
    <property type="component" value="Chromosome"/>
</dbReference>